<feature type="region of interest" description="Disordered" evidence="6">
    <location>
        <begin position="350"/>
        <end position="375"/>
    </location>
</feature>
<proteinExistence type="predicted"/>
<feature type="transmembrane region" description="Helical" evidence="7">
    <location>
        <begin position="315"/>
        <end position="334"/>
    </location>
</feature>
<feature type="transmembrane region" description="Helical" evidence="7">
    <location>
        <begin position="447"/>
        <end position="466"/>
    </location>
</feature>
<dbReference type="Proteomes" id="UP001500755">
    <property type="component" value="Unassembled WGS sequence"/>
</dbReference>
<name>A0ABP5ENP1_9MICO</name>
<feature type="region of interest" description="Disordered" evidence="6">
    <location>
        <begin position="1"/>
        <end position="22"/>
    </location>
</feature>
<keyword evidence="5 7" id="KW-0472">Membrane</keyword>
<keyword evidence="10" id="KW-1185">Reference proteome</keyword>
<feature type="compositionally biased region" description="Pro residues" evidence="6">
    <location>
        <begin position="408"/>
        <end position="419"/>
    </location>
</feature>
<feature type="transmembrane region" description="Helical" evidence="7">
    <location>
        <begin position="478"/>
        <end position="499"/>
    </location>
</feature>
<evidence type="ECO:0000256" key="5">
    <source>
        <dbReference type="ARBA" id="ARBA00023136"/>
    </source>
</evidence>
<evidence type="ECO:0000256" key="1">
    <source>
        <dbReference type="ARBA" id="ARBA00004651"/>
    </source>
</evidence>
<evidence type="ECO:0000256" key="3">
    <source>
        <dbReference type="ARBA" id="ARBA00022692"/>
    </source>
</evidence>
<feature type="transmembrane region" description="Helical" evidence="7">
    <location>
        <begin position="282"/>
        <end position="303"/>
    </location>
</feature>
<reference evidence="10" key="1">
    <citation type="journal article" date="2019" name="Int. J. Syst. Evol. Microbiol.">
        <title>The Global Catalogue of Microorganisms (GCM) 10K type strain sequencing project: providing services to taxonomists for standard genome sequencing and annotation.</title>
        <authorList>
            <consortium name="The Broad Institute Genomics Platform"/>
            <consortium name="The Broad Institute Genome Sequencing Center for Infectious Disease"/>
            <person name="Wu L."/>
            <person name="Ma J."/>
        </authorList>
    </citation>
    <scope>NUCLEOTIDE SEQUENCE [LARGE SCALE GENOMIC DNA]</scope>
    <source>
        <strain evidence="10">JCM 14546</strain>
    </source>
</reference>
<dbReference type="Pfam" id="PF05425">
    <property type="entry name" value="CopD"/>
    <property type="match status" value="1"/>
</dbReference>
<feature type="transmembrane region" description="Helical" evidence="7">
    <location>
        <begin position="188"/>
        <end position="206"/>
    </location>
</feature>
<evidence type="ECO:0000256" key="6">
    <source>
        <dbReference type="SAM" id="MobiDB-lite"/>
    </source>
</evidence>
<feature type="transmembrane region" description="Helical" evidence="7">
    <location>
        <begin position="245"/>
        <end position="270"/>
    </location>
</feature>
<feature type="domain" description="Copper resistance protein D" evidence="8">
    <location>
        <begin position="278"/>
        <end position="403"/>
    </location>
</feature>
<protein>
    <submittedName>
        <fullName evidence="9">Cytochrome c oxidase assembly protein</fullName>
    </submittedName>
</protein>
<dbReference type="PANTHER" id="PTHR34820">
    <property type="entry name" value="INNER MEMBRANE PROTEIN YEBZ"/>
    <property type="match status" value="1"/>
</dbReference>
<feature type="transmembrane region" description="Helical" evidence="7">
    <location>
        <begin position="557"/>
        <end position="580"/>
    </location>
</feature>
<dbReference type="EMBL" id="BAAANO010000010">
    <property type="protein sequence ID" value="GAA2003680.1"/>
    <property type="molecule type" value="Genomic_DNA"/>
</dbReference>
<evidence type="ECO:0000259" key="8">
    <source>
        <dbReference type="Pfam" id="PF05425"/>
    </source>
</evidence>
<keyword evidence="3 7" id="KW-0812">Transmembrane</keyword>
<dbReference type="Pfam" id="PF09678">
    <property type="entry name" value="Caa3_CtaG"/>
    <property type="match status" value="1"/>
</dbReference>
<feature type="region of interest" description="Disordered" evidence="6">
    <location>
        <begin position="408"/>
        <end position="428"/>
    </location>
</feature>
<comment type="subcellular location">
    <subcellularLocation>
        <location evidence="1">Cell membrane</location>
        <topology evidence="1">Multi-pass membrane protein</topology>
    </subcellularLocation>
</comment>
<accession>A0ABP5ENP1</accession>
<dbReference type="InterPro" id="IPR008457">
    <property type="entry name" value="Cu-R_CopD_dom"/>
</dbReference>
<feature type="transmembrane region" description="Helical" evidence="7">
    <location>
        <begin position="586"/>
        <end position="608"/>
    </location>
</feature>
<gene>
    <name evidence="9" type="ORF">GCM10009755_10940</name>
</gene>
<feature type="transmembrane region" description="Helical" evidence="7">
    <location>
        <begin position="381"/>
        <end position="403"/>
    </location>
</feature>
<evidence type="ECO:0000313" key="10">
    <source>
        <dbReference type="Proteomes" id="UP001500755"/>
    </source>
</evidence>
<comment type="caution">
    <text evidence="9">The sequence shown here is derived from an EMBL/GenBank/DDBJ whole genome shotgun (WGS) entry which is preliminary data.</text>
</comment>
<dbReference type="PANTHER" id="PTHR34820:SF4">
    <property type="entry name" value="INNER MEMBRANE PROTEIN YEBZ"/>
    <property type="match status" value="1"/>
</dbReference>
<feature type="transmembrane region" description="Helical" evidence="7">
    <location>
        <begin position="133"/>
        <end position="160"/>
    </location>
</feature>
<feature type="compositionally biased region" description="Gly residues" evidence="6">
    <location>
        <begin position="350"/>
        <end position="361"/>
    </location>
</feature>
<dbReference type="RefSeq" id="WP_344307724.1">
    <property type="nucleotide sequence ID" value="NZ_BAAANO010000010.1"/>
</dbReference>
<feature type="transmembrane region" description="Helical" evidence="7">
    <location>
        <begin position="32"/>
        <end position="57"/>
    </location>
</feature>
<feature type="transmembrane region" description="Helical" evidence="7">
    <location>
        <begin position="628"/>
        <end position="647"/>
    </location>
</feature>
<evidence type="ECO:0000256" key="2">
    <source>
        <dbReference type="ARBA" id="ARBA00022475"/>
    </source>
</evidence>
<evidence type="ECO:0000313" key="9">
    <source>
        <dbReference type="EMBL" id="GAA2003680.1"/>
    </source>
</evidence>
<evidence type="ECO:0000256" key="4">
    <source>
        <dbReference type="ARBA" id="ARBA00022989"/>
    </source>
</evidence>
<evidence type="ECO:0000256" key="7">
    <source>
        <dbReference type="SAM" id="Phobius"/>
    </source>
</evidence>
<keyword evidence="4 7" id="KW-1133">Transmembrane helix</keyword>
<feature type="transmembrane region" description="Helical" evidence="7">
    <location>
        <begin position="77"/>
        <end position="101"/>
    </location>
</feature>
<feature type="transmembrane region" description="Helical" evidence="7">
    <location>
        <begin position="678"/>
        <end position="698"/>
    </location>
</feature>
<sequence>MSALSSDPSAGPASSRPSATGSSSAGPSWATWCAALGFPLLGILVGTLGLFFTGAAFPQLVGDSGVLGRFGLPAARFVFETAAAITAAALVLATFVIPRAAPRRVRHKDRKQSSAAGGFEGDGESDVELDRGWLAAIGVAQASSVVWTLSAAAVLVLTYVDVAGSQAYSGDLSAQLAYFVSSLNVGRYWTFIVVVVAFVSTLVFALRSFAGIATAMVFSFAALVPLALMGHSTGAEGHTTAVNSIGLHLVGIVLWLGGLLVLALIARSLTDRTDLRTIVERYSALALFSFVLVVYSGFVNASLRMGSLADWTTPYGVVMLVKLALTLVLGGIGFRHRRSVIAGLGAPTAGGAGRGATGSAGRGASAPETGPSARGAAPRRLFWRLVGVEALIFGAVMALGVVLSRSQPPVPDEPPPAPTPAEILTSSPLPPRPSWGTYFTQWEWDPVWVVVAVGLSVAYVYAFLKLRRRGDAWPVLRVVAWVLGMVLLFWVTSGGPAVYGKVVFSGHMIQHMLIVMVVPIPMVMGAPITLLMRAIAPRRDGSRGFREWILILVHSRYLRFFAHPIVACVNFAGSLVVFYYSGIMQYALATHLGHELMMLHFLAAGYLFAQSLIGIDPGVNRFPFPVRLLMLLITMAFHAFFGISIMSNTSLIEGDWYGNIGHDWGFSALEDQQTGGEIAWGIGEFPAVLLAIGVAIQWTKSSEREAKRSDRAADRDEDAELRKYNAMLSRLKEHDDSM</sequence>
<organism evidence="9 10">
    <name type="scientific">Brevibacterium samyangense</name>
    <dbReference type="NCBI Taxonomy" id="366888"/>
    <lineage>
        <taxon>Bacteria</taxon>
        <taxon>Bacillati</taxon>
        <taxon>Actinomycetota</taxon>
        <taxon>Actinomycetes</taxon>
        <taxon>Micrococcales</taxon>
        <taxon>Brevibacteriaceae</taxon>
        <taxon>Brevibacterium</taxon>
    </lineage>
</organism>
<keyword evidence="2" id="KW-1003">Cell membrane</keyword>
<dbReference type="InterPro" id="IPR032694">
    <property type="entry name" value="CopC/D"/>
</dbReference>
<feature type="transmembrane region" description="Helical" evidence="7">
    <location>
        <begin position="213"/>
        <end position="233"/>
    </location>
</feature>
<dbReference type="InterPro" id="IPR019108">
    <property type="entry name" value="Caa3_assmbl_CtaG-rel"/>
</dbReference>
<feature type="transmembrane region" description="Helical" evidence="7">
    <location>
        <begin position="511"/>
        <end position="536"/>
    </location>
</feature>